<comment type="catalytic activity">
    <reaction evidence="19">
        <text>10-formyltetrahydrofolyl-(gamma-L-Glu)(n) + L-glutamate + ATP = 10-formyltetrahydrofolyl-(gamma-L-Glu)(n+1) + ADP + phosphate + H(+)</text>
        <dbReference type="Rhea" id="RHEA:51904"/>
        <dbReference type="Rhea" id="RHEA-COMP:13088"/>
        <dbReference type="Rhea" id="RHEA-COMP:14300"/>
        <dbReference type="ChEBI" id="CHEBI:15378"/>
        <dbReference type="ChEBI" id="CHEBI:29985"/>
        <dbReference type="ChEBI" id="CHEBI:30616"/>
        <dbReference type="ChEBI" id="CHEBI:43474"/>
        <dbReference type="ChEBI" id="CHEBI:134413"/>
        <dbReference type="ChEBI" id="CHEBI:456216"/>
        <dbReference type="EC" id="6.3.2.17"/>
    </reaction>
</comment>
<keyword evidence="26" id="KW-1185">Reference proteome</keyword>
<accession>B3QVA8</accession>
<name>B3QVA8_CHLT3</name>
<dbReference type="GO" id="GO:0005737">
    <property type="term" value="C:cytoplasm"/>
    <property type="evidence" value="ECO:0007669"/>
    <property type="project" value="TreeGrafter"/>
</dbReference>
<dbReference type="PROSITE" id="PS01012">
    <property type="entry name" value="FOLYLPOLYGLU_SYNT_2"/>
    <property type="match status" value="1"/>
</dbReference>
<dbReference type="STRING" id="517418.Ctha_0591"/>
<evidence type="ECO:0000256" key="15">
    <source>
        <dbReference type="ARBA" id="ARBA00030048"/>
    </source>
</evidence>
<evidence type="ECO:0000256" key="8">
    <source>
        <dbReference type="ARBA" id="ARBA00019357"/>
    </source>
</evidence>
<dbReference type="SUPFAM" id="SSF53244">
    <property type="entry name" value="MurD-like peptide ligases, peptide-binding domain"/>
    <property type="match status" value="1"/>
</dbReference>
<evidence type="ECO:0000313" key="26">
    <source>
        <dbReference type="Proteomes" id="UP000001208"/>
    </source>
</evidence>
<dbReference type="Gene3D" id="3.40.1190.10">
    <property type="entry name" value="Mur-like, catalytic domain"/>
    <property type="match status" value="1"/>
</dbReference>
<dbReference type="InterPro" id="IPR004101">
    <property type="entry name" value="Mur_ligase_C"/>
</dbReference>
<evidence type="ECO:0000256" key="22">
    <source>
        <dbReference type="PIRNR" id="PIRNR001563"/>
    </source>
</evidence>
<dbReference type="AlphaFoldDB" id="B3QVA8"/>
<dbReference type="Gene3D" id="3.90.190.20">
    <property type="entry name" value="Mur ligase, C-terminal domain"/>
    <property type="match status" value="1"/>
</dbReference>
<sequence>MNYQETIEFLFPLRRFGQKLGLENIQALCDALGNPERNLGTIVHVAGTNGKGSVSAMTASICKEMGKKVGLYSSPHLACFTERIKINGMSIPKEKVAEYCTQIKEIVPRISSTFFEVTTALAFKYFAEEKVDVSVIETGIGGRLDATNVIPSSYSVITNVELEHTEWLGETKEKIAVEKADIIRPKSSVFTAAKDLDALEVITRTARDRKAKIRIASALSDYQIISQEIGLLSVHLRTKRRTYHGLKVPFSGSYQAENAQLAILLAEEMGADELQIRNGLANVHQNTGHRARLERVQEKPVVLLDVSHNPPGMQATVKTISHYRKNYARVAVVFAALQEKDVASMVAALKNGCDKIFVSELKIEKALPATEIHQICEAQDVRAEVFPNPMDAIAAAKAFVGEDGLVLITGSFYLAGEVLAFLEPDVLETQHS</sequence>
<evidence type="ECO:0000256" key="10">
    <source>
        <dbReference type="ARBA" id="ARBA00022723"/>
    </source>
</evidence>
<comment type="pathway">
    <text evidence="3">Cofactor biosynthesis; tetrahydrofolate biosynthesis; 7,8-dihydrofolate from 2-amino-4-hydroxy-6-hydroxymethyl-7,8-dihydropteridine diphosphate and 4-aminobenzoate: step 2/2.</text>
</comment>
<evidence type="ECO:0000256" key="1">
    <source>
        <dbReference type="ARBA" id="ARBA00001946"/>
    </source>
</evidence>
<feature type="domain" description="Mur ligase central" evidence="24">
    <location>
        <begin position="45"/>
        <end position="266"/>
    </location>
</feature>
<evidence type="ECO:0000256" key="21">
    <source>
        <dbReference type="ARBA" id="ARBA00049161"/>
    </source>
</evidence>
<dbReference type="PANTHER" id="PTHR11136">
    <property type="entry name" value="FOLYLPOLYGLUTAMATE SYNTHASE-RELATED"/>
    <property type="match status" value="1"/>
</dbReference>
<evidence type="ECO:0000256" key="2">
    <source>
        <dbReference type="ARBA" id="ARBA00002714"/>
    </source>
</evidence>
<comment type="function">
    <text evidence="2">Functions in two distinct reactions of the de novo folate biosynthetic pathway. Catalyzes the addition of a glutamate residue to dihydropteroate (7,8-dihydropteroate or H2Pte) to form dihydrofolate (7,8-dihydrofolate monoglutamate or H2Pte-Glu). Also catalyzes successive additions of L-glutamate to tetrahydrofolate or 10-formyltetrahydrofolate or 5,10-methylenetetrahydrofolate, leading to folylpolyglutamate derivatives.</text>
</comment>
<evidence type="ECO:0000256" key="9">
    <source>
        <dbReference type="ARBA" id="ARBA00022598"/>
    </source>
</evidence>
<dbReference type="Pfam" id="PF02875">
    <property type="entry name" value="Mur_ligase_C"/>
    <property type="match status" value="1"/>
</dbReference>
<feature type="domain" description="Mur ligase C-terminal" evidence="23">
    <location>
        <begin position="292"/>
        <end position="412"/>
    </location>
</feature>
<dbReference type="Proteomes" id="UP000001208">
    <property type="component" value="Chromosome"/>
</dbReference>
<comment type="catalytic activity">
    <reaction evidence="18">
        <text>(6S)-5,6,7,8-tetrahydrofolyl-(gamma-L-Glu)(n) + L-glutamate + ATP = (6S)-5,6,7,8-tetrahydrofolyl-(gamma-L-Glu)(n+1) + ADP + phosphate + H(+)</text>
        <dbReference type="Rhea" id="RHEA:10580"/>
        <dbReference type="Rhea" id="RHEA-COMP:14738"/>
        <dbReference type="Rhea" id="RHEA-COMP:14740"/>
        <dbReference type="ChEBI" id="CHEBI:15378"/>
        <dbReference type="ChEBI" id="CHEBI:29985"/>
        <dbReference type="ChEBI" id="CHEBI:30616"/>
        <dbReference type="ChEBI" id="CHEBI:43474"/>
        <dbReference type="ChEBI" id="CHEBI:141005"/>
        <dbReference type="ChEBI" id="CHEBI:456216"/>
        <dbReference type="EC" id="6.3.2.17"/>
    </reaction>
</comment>
<dbReference type="EC" id="6.3.2.17" evidence="7"/>
<dbReference type="InterPro" id="IPR018109">
    <property type="entry name" value="Folylpolyglutamate_synth_CS"/>
</dbReference>
<keyword evidence="14" id="KW-0289">Folate biosynthesis</keyword>
<evidence type="ECO:0000313" key="25">
    <source>
        <dbReference type="EMBL" id="ACF13062.1"/>
    </source>
</evidence>
<evidence type="ECO:0000256" key="20">
    <source>
        <dbReference type="ARBA" id="ARBA00049035"/>
    </source>
</evidence>
<evidence type="ECO:0000256" key="11">
    <source>
        <dbReference type="ARBA" id="ARBA00022741"/>
    </source>
</evidence>
<dbReference type="GO" id="GO:0046656">
    <property type="term" value="P:folic acid biosynthetic process"/>
    <property type="evidence" value="ECO:0007669"/>
    <property type="project" value="UniProtKB-KW"/>
</dbReference>
<evidence type="ECO:0000256" key="7">
    <source>
        <dbReference type="ARBA" id="ARBA00013025"/>
    </source>
</evidence>
<evidence type="ECO:0000256" key="3">
    <source>
        <dbReference type="ARBA" id="ARBA00004799"/>
    </source>
</evidence>
<proteinExistence type="inferred from homology"/>
<evidence type="ECO:0000256" key="13">
    <source>
        <dbReference type="ARBA" id="ARBA00022842"/>
    </source>
</evidence>
<evidence type="ECO:0000256" key="19">
    <source>
        <dbReference type="ARBA" id="ARBA00047808"/>
    </source>
</evidence>
<evidence type="ECO:0000256" key="18">
    <source>
        <dbReference type="ARBA" id="ARBA00047493"/>
    </source>
</evidence>
<comment type="similarity">
    <text evidence="5 22">Belongs to the folylpolyglutamate synthase family.</text>
</comment>
<dbReference type="GO" id="GO:0005524">
    <property type="term" value="F:ATP binding"/>
    <property type="evidence" value="ECO:0007669"/>
    <property type="project" value="UniProtKB-KW"/>
</dbReference>
<dbReference type="PIRSF" id="PIRSF001563">
    <property type="entry name" value="Folylpolyglu_synth"/>
    <property type="match status" value="1"/>
</dbReference>
<dbReference type="EC" id="6.3.2.12" evidence="6"/>
<comment type="cofactor">
    <cofactor evidence="1">
        <name>Mg(2+)</name>
        <dbReference type="ChEBI" id="CHEBI:18420"/>
    </cofactor>
</comment>
<evidence type="ECO:0000256" key="14">
    <source>
        <dbReference type="ARBA" id="ARBA00022909"/>
    </source>
</evidence>
<keyword evidence="12 22" id="KW-0067">ATP-binding</keyword>
<evidence type="ECO:0000256" key="16">
    <source>
        <dbReference type="ARBA" id="ARBA00030592"/>
    </source>
</evidence>
<evidence type="ECO:0000259" key="23">
    <source>
        <dbReference type="Pfam" id="PF02875"/>
    </source>
</evidence>
<dbReference type="KEGG" id="cts:Ctha_0591"/>
<evidence type="ECO:0000256" key="5">
    <source>
        <dbReference type="ARBA" id="ARBA00008276"/>
    </source>
</evidence>
<organism evidence="25 26">
    <name type="scientific">Chloroherpeton thalassium (strain ATCC 35110 / GB-78)</name>
    <dbReference type="NCBI Taxonomy" id="517418"/>
    <lineage>
        <taxon>Bacteria</taxon>
        <taxon>Pseudomonadati</taxon>
        <taxon>Chlorobiota</taxon>
        <taxon>Chlorobiia</taxon>
        <taxon>Chlorobiales</taxon>
        <taxon>Chloroherpetonaceae</taxon>
        <taxon>Chloroherpeton</taxon>
    </lineage>
</organism>
<dbReference type="FunFam" id="3.40.1190.10:FF:000011">
    <property type="entry name" value="Folylpolyglutamate synthase/dihydrofolate synthase"/>
    <property type="match status" value="1"/>
</dbReference>
<dbReference type="NCBIfam" id="TIGR01499">
    <property type="entry name" value="folC"/>
    <property type="match status" value="1"/>
</dbReference>
<evidence type="ECO:0000256" key="4">
    <source>
        <dbReference type="ARBA" id="ARBA00005150"/>
    </source>
</evidence>
<dbReference type="GO" id="GO:0008841">
    <property type="term" value="F:dihydrofolate synthase activity"/>
    <property type="evidence" value="ECO:0007669"/>
    <property type="project" value="UniProtKB-EC"/>
</dbReference>
<keyword evidence="13" id="KW-0460">Magnesium</keyword>
<dbReference type="OrthoDB" id="9809356at2"/>
<evidence type="ECO:0000256" key="6">
    <source>
        <dbReference type="ARBA" id="ARBA00013023"/>
    </source>
</evidence>
<comment type="pathway">
    <text evidence="4">Cofactor biosynthesis; tetrahydrofolylpolyglutamate biosynthesis.</text>
</comment>
<keyword evidence="9 22" id="KW-0436">Ligase</keyword>
<dbReference type="GO" id="GO:0046872">
    <property type="term" value="F:metal ion binding"/>
    <property type="evidence" value="ECO:0007669"/>
    <property type="project" value="UniProtKB-KW"/>
</dbReference>
<keyword evidence="11 22" id="KW-0547">Nucleotide-binding</keyword>
<gene>
    <name evidence="25" type="ordered locus">Ctha_0591</name>
</gene>
<dbReference type="InterPro" id="IPR013221">
    <property type="entry name" value="Mur_ligase_cen"/>
</dbReference>
<dbReference type="InterPro" id="IPR036565">
    <property type="entry name" value="Mur-like_cat_sf"/>
</dbReference>
<dbReference type="PANTHER" id="PTHR11136:SF0">
    <property type="entry name" value="DIHYDROFOLATE SYNTHETASE-RELATED"/>
    <property type="match status" value="1"/>
</dbReference>
<evidence type="ECO:0000256" key="17">
    <source>
        <dbReference type="ARBA" id="ARBA00032510"/>
    </source>
</evidence>
<dbReference type="EMBL" id="CP001100">
    <property type="protein sequence ID" value="ACF13062.1"/>
    <property type="molecule type" value="Genomic_DNA"/>
</dbReference>
<protein>
    <recommendedName>
        <fullName evidence="8">Dihydrofolate synthase/folylpolyglutamate synthase</fullName>
        <ecNumber evidence="6">6.3.2.12</ecNumber>
        <ecNumber evidence="7">6.3.2.17</ecNumber>
    </recommendedName>
    <alternativeName>
        <fullName evidence="17">Folylpoly-gamma-glutamate synthetase-dihydrofolate synthetase</fullName>
    </alternativeName>
    <alternativeName>
        <fullName evidence="15">Folylpolyglutamate synthetase</fullName>
    </alternativeName>
    <alternativeName>
        <fullName evidence="16">Tetrahydrofolylpolyglutamate synthase</fullName>
    </alternativeName>
</protein>
<dbReference type="RefSeq" id="WP_012499146.1">
    <property type="nucleotide sequence ID" value="NC_011026.1"/>
</dbReference>
<dbReference type="InterPro" id="IPR036615">
    <property type="entry name" value="Mur_ligase_C_dom_sf"/>
</dbReference>
<dbReference type="InterPro" id="IPR001645">
    <property type="entry name" value="Folylpolyglutamate_synth"/>
</dbReference>
<comment type="catalytic activity">
    <reaction evidence="20">
        <text>(6R)-5,10-methylenetetrahydrofolyl-(gamma-L-Glu)(n) + L-glutamate + ATP = (6R)-5,10-methylenetetrahydrofolyl-(gamma-L-Glu)(n+1) + ADP + phosphate + H(+)</text>
        <dbReference type="Rhea" id="RHEA:51912"/>
        <dbReference type="Rhea" id="RHEA-COMP:13257"/>
        <dbReference type="Rhea" id="RHEA-COMP:13258"/>
        <dbReference type="ChEBI" id="CHEBI:15378"/>
        <dbReference type="ChEBI" id="CHEBI:29985"/>
        <dbReference type="ChEBI" id="CHEBI:30616"/>
        <dbReference type="ChEBI" id="CHEBI:43474"/>
        <dbReference type="ChEBI" id="CHEBI:136572"/>
        <dbReference type="ChEBI" id="CHEBI:456216"/>
        <dbReference type="EC" id="6.3.2.17"/>
    </reaction>
</comment>
<dbReference type="HOGENOM" id="CLU_015869_1_1_10"/>
<evidence type="ECO:0000256" key="12">
    <source>
        <dbReference type="ARBA" id="ARBA00022840"/>
    </source>
</evidence>
<dbReference type="GO" id="GO:0004326">
    <property type="term" value="F:tetrahydrofolylpolyglutamate synthase activity"/>
    <property type="evidence" value="ECO:0007669"/>
    <property type="project" value="UniProtKB-EC"/>
</dbReference>
<dbReference type="SUPFAM" id="SSF53623">
    <property type="entry name" value="MurD-like peptide ligases, catalytic domain"/>
    <property type="match status" value="1"/>
</dbReference>
<evidence type="ECO:0000259" key="24">
    <source>
        <dbReference type="Pfam" id="PF08245"/>
    </source>
</evidence>
<dbReference type="Pfam" id="PF08245">
    <property type="entry name" value="Mur_ligase_M"/>
    <property type="match status" value="1"/>
</dbReference>
<comment type="catalytic activity">
    <reaction evidence="21">
        <text>7,8-dihydropteroate + L-glutamate + ATP = 7,8-dihydrofolate + ADP + phosphate + H(+)</text>
        <dbReference type="Rhea" id="RHEA:23584"/>
        <dbReference type="ChEBI" id="CHEBI:15378"/>
        <dbReference type="ChEBI" id="CHEBI:17839"/>
        <dbReference type="ChEBI" id="CHEBI:29985"/>
        <dbReference type="ChEBI" id="CHEBI:30616"/>
        <dbReference type="ChEBI" id="CHEBI:43474"/>
        <dbReference type="ChEBI" id="CHEBI:57451"/>
        <dbReference type="ChEBI" id="CHEBI:456216"/>
        <dbReference type="EC" id="6.3.2.12"/>
    </reaction>
</comment>
<keyword evidence="10" id="KW-0479">Metal-binding</keyword>
<dbReference type="eggNOG" id="COG0285">
    <property type="taxonomic scope" value="Bacteria"/>
</dbReference>
<reference evidence="25 26" key="1">
    <citation type="submission" date="2008-06" db="EMBL/GenBank/DDBJ databases">
        <title>Complete sequence of Chloroherpeton thalassium ATCC 35110.</title>
        <authorList>
            <consortium name="US DOE Joint Genome Institute"/>
            <person name="Lucas S."/>
            <person name="Copeland A."/>
            <person name="Lapidus A."/>
            <person name="Glavina del Rio T."/>
            <person name="Dalin E."/>
            <person name="Tice H."/>
            <person name="Bruce D."/>
            <person name="Goodwin L."/>
            <person name="Pitluck S."/>
            <person name="Schmutz J."/>
            <person name="Larimer F."/>
            <person name="Land M."/>
            <person name="Hauser L."/>
            <person name="Kyrpides N."/>
            <person name="Mikhailova N."/>
            <person name="Liu Z."/>
            <person name="Li T."/>
            <person name="Zhao F."/>
            <person name="Overmann J."/>
            <person name="Bryant D.A."/>
            <person name="Richardson P."/>
        </authorList>
    </citation>
    <scope>NUCLEOTIDE SEQUENCE [LARGE SCALE GENOMIC DNA]</scope>
    <source>
        <strain evidence="26">ATCC 35110 / GB-78</strain>
    </source>
</reference>